<feature type="non-terminal residue" evidence="4">
    <location>
        <position position="1"/>
    </location>
</feature>
<dbReference type="Pfam" id="PF01436">
    <property type="entry name" value="NHL"/>
    <property type="match status" value="1"/>
</dbReference>
<accession>A0A382BYM6</accession>
<reference evidence="4" key="1">
    <citation type="submission" date="2018-05" db="EMBL/GenBank/DDBJ databases">
        <authorList>
            <person name="Lanie J.A."/>
            <person name="Ng W.-L."/>
            <person name="Kazmierczak K.M."/>
            <person name="Andrzejewski T.M."/>
            <person name="Davidsen T.M."/>
            <person name="Wayne K.J."/>
            <person name="Tettelin H."/>
            <person name="Glass J.I."/>
            <person name="Rusch D."/>
            <person name="Podicherti R."/>
            <person name="Tsui H.-C.T."/>
            <person name="Winkler M.E."/>
        </authorList>
    </citation>
    <scope>NUCLEOTIDE SEQUENCE</scope>
</reference>
<gene>
    <name evidence="4" type="ORF">METZ01_LOCUS171486</name>
</gene>
<dbReference type="Gene3D" id="2.120.10.30">
    <property type="entry name" value="TolB, C-terminal domain"/>
    <property type="match status" value="1"/>
</dbReference>
<dbReference type="PROSITE" id="PS51125">
    <property type="entry name" value="NHL"/>
    <property type="match status" value="1"/>
</dbReference>
<sequence>WRNLFGGALFLTLLTVLAFGQWFVERAVVAQDPDLRAVPRFDVDPQWPIFPENLEMGEVSPVAVDRHDHVWILHRPEHGPAVLEFNESGRFLRGWGGPAPDYEWPSIAHGISVDYKDNVWIGGRSGESPADDMPLKFTASGSLLLQIGRRGESTGNSDTSNLHQPADQFVHDKTNELLVADGYGNRRVIVFDADTGNFKRMWGAFGNTPVDVPSSQTVVNDSGLGPDQFTNPPLSVTAVHCVAVSQDDLVYVCDRDNRRIQVFSLDGEYRAQLFINRGASSRRSVSRVAFSPDAEQRFMYVADFNSQVVVVDRQSLQILDMFGSDGDAPGQFQGIHHLASDSNGNIYVAESNPGSRVQKFVLRK</sequence>
<dbReference type="AlphaFoldDB" id="A0A382BYM6"/>
<evidence type="ECO:0000256" key="1">
    <source>
        <dbReference type="ARBA" id="ARBA00022729"/>
    </source>
</evidence>
<evidence type="ECO:0000256" key="3">
    <source>
        <dbReference type="ARBA" id="ARBA00023180"/>
    </source>
</evidence>
<evidence type="ECO:0000313" key="4">
    <source>
        <dbReference type="EMBL" id="SVB18632.1"/>
    </source>
</evidence>
<protein>
    <recommendedName>
        <fullName evidence="5">Peptidylamidoglycolate lyase</fullName>
    </recommendedName>
</protein>
<dbReference type="PANTHER" id="PTHR10680:SF38">
    <property type="entry name" value="BLL1368 PROTEIN"/>
    <property type="match status" value="1"/>
</dbReference>
<dbReference type="InterPro" id="IPR001258">
    <property type="entry name" value="NHL_repeat"/>
</dbReference>
<evidence type="ECO:0000256" key="2">
    <source>
        <dbReference type="ARBA" id="ARBA00022737"/>
    </source>
</evidence>
<keyword evidence="1" id="KW-0732">Signal</keyword>
<dbReference type="InterPro" id="IPR011042">
    <property type="entry name" value="6-blade_b-propeller_TolB-like"/>
</dbReference>
<dbReference type="SUPFAM" id="SSF63829">
    <property type="entry name" value="Calcium-dependent phosphotriesterase"/>
    <property type="match status" value="1"/>
</dbReference>
<dbReference type="PANTHER" id="PTHR10680">
    <property type="entry name" value="PEPTIDYL-GLYCINE ALPHA-AMIDATING MONOOXYGENASE"/>
    <property type="match status" value="1"/>
</dbReference>
<evidence type="ECO:0008006" key="5">
    <source>
        <dbReference type="Google" id="ProtNLM"/>
    </source>
</evidence>
<organism evidence="4">
    <name type="scientific">marine metagenome</name>
    <dbReference type="NCBI Taxonomy" id="408172"/>
    <lineage>
        <taxon>unclassified sequences</taxon>
        <taxon>metagenomes</taxon>
        <taxon>ecological metagenomes</taxon>
    </lineage>
</organism>
<keyword evidence="3" id="KW-0325">Glycoprotein</keyword>
<name>A0A382BYM6_9ZZZZ</name>
<dbReference type="EMBL" id="UINC01031885">
    <property type="protein sequence ID" value="SVB18632.1"/>
    <property type="molecule type" value="Genomic_DNA"/>
</dbReference>
<proteinExistence type="predicted"/>
<keyword evidence="2" id="KW-0677">Repeat</keyword>